<dbReference type="PROSITE" id="PS50826">
    <property type="entry name" value="RUN"/>
    <property type="match status" value="1"/>
</dbReference>
<name>A0A158R4L3_9BILA</name>
<dbReference type="Pfam" id="PF02759">
    <property type="entry name" value="RUN"/>
    <property type="match status" value="1"/>
</dbReference>
<feature type="domain" description="RUN" evidence="2">
    <location>
        <begin position="401"/>
        <end position="530"/>
    </location>
</feature>
<dbReference type="GO" id="GO:0031410">
    <property type="term" value="C:cytoplasmic vesicle"/>
    <property type="evidence" value="ECO:0007669"/>
    <property type="project" value="TreeGrafter"/>
</dbReference>
<keyword evidence="3" id="KW-1185">Reference proteome</keyword>
<dbReference type="PANTHER" id="PTHR15591:SF13">
    <property type="entry name" value="RUN DOMAIN-CONTAINING PROTEIN"/>
    <property type="match status" value="1"/>
</dbReference>
<dbReference type="STRING" id="451379.A0A158R4L3"/>
<evidence type="ECO:0000313" key="3">
    <source>
        <dbReference type="Proteomes" id="UP000046393"/>
    </source>
</evidence>
<evidence type="ECO:0000313" key="4">
    <source>
        <dbReference type="WBParaSite" id="SMUV_0000369701-mRNA-1"/>
    </source>
</evidence>
<dbReference type="InterPro" id="IPR004012">
    <property type="entry name" value="Run_dom"/>
</dbReference>
<sequence length="663" mass="73964">MVELCELNLIDQGLECQWPPDIDQHIAELEFERSLDGDGSSLFSSMTVDPSIISTDSLDIEKLHAQCEVNKNDYKLTFEDSGQWASGNFTTWGRIRSTEPLDDKTSSLPELGASPRKISSAAEKRPSSLLATFVDRQTDYEYAELYMGNGRYVDVNDNEIGFVPQSTAAMQSADRWRFFSRIPEHVPMKSSRTFADLEARAPPLDFMAMEHQTPNLCRSSTSLSDIMLKAKEGFADEEKLEMSVLNALGKQGPDSGLGSSVSATSGPAHIEDWSSLAVLLPKHVVEACSFFKANSQLLFGSQQSNNIERLTPRKNVACRTCFGVRRRLHPPMWAHPASVQHVLCDCASSEVLERSYRSVRDQNCASARLMLRAQELSIVGLPIYDSKRMLVERVVEGVAEVVRGNDSSSLCVALEALVSDGLKDKHPWDMIVAFTSPGPATKSVYSLVCELNNGRKKPDSRVSLFFGELVRMGAVDCWIAYVVLKETFLQKFYIDSAFLLRACTAYRSLLFRLIENLEVLSVLEEGFQLRRYRMTRTASHLQQPSRLHSDSRVPKSSSVPARLSAQRRTVSCVPCSNLLRRSRIPQLADRPKHISSGVPATFIRNCYASAIDDCDKPGMLAVTQGELLRVLRTRGTLAHCCRTRPRHDRVSLGLVPLSNLTKK</sequence>
<protein>
    <submittedName>
        <fullName evidence="4">RUN domain-containing protein</fullName>
    </submittedName>
</protein>
<organism evidence="3 4">
    <name type="scientific">Syphacia muris</name>
    <dbReference type="NCBI Taxonomy" id="451379"/>
    <lineage>
        <taxon>Eukaryota</taxon>
        <taxon>Metazoa</taxon>
        <taxon>Ecdysozoa</taxon>
        <taxon>Nematoda</taxon>
        <taxon>Chromadorea</taxon>
        <taxon>Rhabditida</taxon>
        <taxon>Spirurina</taxon>
        <taxon>Oxyuridomorpha</taxon>
        <taxon>Oxyuroidea</taxon>
        <taxon>Oxyuridae</taxon>
        <taxon>Syphacia</taxon>
    </lineage>
</organism>
<dbReference type="PANTHER" id="PTHR15591">
    <property type="entry name" value="RUN AND SH3 DOMAIN CONTAINING"/>
    <property type="match status" value="1"/>
</dbReference>
<dbReference type="Gene3D" id="1.20.58.900">
    <property type="match status" value="1"/>
</dbReference>
<dbReference type="Proteomes" id="UP000046393">
    <property type="component" value="Unplaced"/>
</dbReference>
<dbReference type="AlphaFoldDB" id="A0A158R4L3"/>
<dbReference type="InterPro" id="IPR037213">
    <property type="entry name" value="Run_dom_sf"/>
</dbReference>
<feature type="region of interest" description="Disordered" evidence="1">
    <location>
        <begin position="100"/>
        <end position="119"/>
    </location>
</feature>
<dbReference type="WBParaSite" id="SMUV_0000369701-mRNA-1">
    <property type="protein sequence ID" value="SMUV_0000369701-mRNA-1"/>
    <property type="gene ID" value="SMUV_0000369701"/>
</dbReference>
<proteinExistence type="predicted"/>
<dbReference type="InterPro" id="IPR047343">
    <property type="entry name" value="RUSC1_2"/>
</dbReference>
<reference evidence="4" key="1">
    <citation type="submission" date="2016-04" db="UniProtKB">
        <authorList>
            <consortium name="WormBaseParasite"/>
        </authorList>
    </citation>
    <scope>IDENTIFICATION</scope>
</reference>
<dbReference type="SUPFAM" id="SSF140741">
    <property type="entry name" value="RUN domain-like"/>
    <property type="match status" value="1"/>
</dbReference>
<accession>A0A158R4L3</accession>
<evidence type="ECO:0000256" key="1">
    <source>
        <dbReference type="SAM" id="MobiDB-lite"/>
    </source>
</evidence>
<evidence type="ECO:0000259" key="2">
    <source>
        <dbReference type="PROSITE" id="PS50826"/>
    </source>
</evidence>